<dbReference type="PANTHER" id="PTHR30289:SF8">
    <property type="entry name" value="YHYH DOMAIN-CONTAINING PROTEIN"/>
    <property type="match status" value="1"/>
</dbReference>
<organism evidence="2 3">
    <name type="scientific">Pseudoalteromonas denitrificans DSM 6059</name>
    <dbReference type="NCBI Taxonomy" id="1123010"/>
    <lineage>
        <taxon>Bacteria</taxon>
        <taxon>Pseudomonadati</taxon>
        <taxon>Pseudomonadota</taxon>
        <taxon>Gammaproteobacteria</taxon>
        <taxon>Alteromonadales</taxon>
        <taxon>Pseudoalteromonadaceae</taxon>
        <taxon>Pseudoalteromonas</taxon>
    </lineage>
</organism>
<keyword evidence="3" id="KW-1185">Reference proteome</keyword>
<protein>
    <submittedName>
        <fullName evidence="2">YHYH protein</fullName>
    </submittedName>
</protein>
<evidence type="ECO:0000313" key="2">
    <source>
        <dbReference type="EMBL" id="SFD27127.1"/>
    </source>
</evidence>
<evidence type="ECO:0000259" key="1">
    <source>
        <dbReference type="Pfam" id="PF14240"/>
    </source>
</evidence>
<gene>
    <name evidence="2" type="ORF">SAMN02745724_04052</name>
</gene>
<evidence type="ECO:0000313" key="3">
    <source>
        <dbReference type="Proteomes" id="UP000198862"/>
    </source>
</evidence>
<feature type="domain" description="YHYH" evidence="1">
    <location>
        <begin position="103"/>
        <end position="203"/>
    </location>
</feature>
<dbReference type="EMBL" id="FOLO01000045">
    <property type="protein sequence ID" value="SFD27127.1"/>
    <property type="molecule type" value="Genomic_DNA"/>
</dbReference>
<dbReference type="Proteomes" id="UP000198862">
    <property type="component" value="Unassembled WGS sequence"/>
</dbReference>
<proteinExistence type="predicted"/>
<dbReference type="SUPFAM" id="SSF101898">
    <property type="entry name" value="NHL repeat"/>
    <property type="match status" value="1"/>
</dbReference>
<reference evidence="2 3" key="1">
    <citation type="submission" date="2016-10" db="EMBL/GenBank/DDBJ databases">
        <authorList>
            <person name="de Groot N.N."/>
        </authorList>
    </citation>
    <scope>NUCLEOTIDE SEQUENCE [LARGE SCALE GENOMIC DNA]</scope>
    <source>
        <strain evidence="2 3">DSM 6059</strain>
    </source>
</reference>
<dbReference type="OrthoDB" id="9797506at2"/>
<dbReference type="RefSeq" id="WP_091988938.1">
    <property type="nucleotide sequence ID" value="NZ_FOLO01000045.1"/>
</dbReference>
<name>A0A1I1QYT1_9GAMM</name>
<accession>A0A1I1QYT1</accession>
<dbReference type="STRING" id="1123010.SAMN02745724_04052"/>
<dbReference type="Pfam" id="PF14240">
    <property type="entry name" value="YHYH"/>
    <property type="match status" value="1"/>
</dbReference>
<dbReference type="PANTHER" id="PTHR30289">
    <property type="entry name" value="UNCHARACTERIZED PROTEIN YBCL-RELATED"/>
    <property type="match status" value="1"/>
</dbReference>
<dbReference type="InterPro" id="IPR025924">
    <property type="entry name" value="YHYH_dom"/>
</dbReference>
<dbReference type="AlphaFoldDB" id="A0A1I1QYT1"/>
<sequence>MDENVDRNTLLNAMANITLNSVTLDVNYERSTSTEPDPINTGGSCTAIKNSINVAGFNDVSVICDDEYAYVISDTYPNHDLMNGITGTNEQIPVPAINYAAPIKLSPQKATSLTTIDAAVGVAVNGVPIYDYSSQGELDIYNYDVNSDTFALGQLDNCGGHAGRGDDYHYHVSPNCMIDSMENKTDNTIIGWAYDGYPLYGDKNPDGSVINDAELDVCNGQSDESFGYRYHTSTHAPYIIQCLVGEVDTSILPRVSPLSGNTASARANLTPPRDGVENLQHTINNTGERKMTYNYKGQSYYVIYSPSVTKENCFNFEQKTVSNGGIIETGTFCREDNPLPQGNQQTKILDFSQYETFSNALSEQVNRGDGNNIDNYFRNSGVLIDEKQNAYYGVNGVHPINQGDYTSYYPKSVVKASMNDDTIIKSYSFDSIYGHNIDMEALSFGKNPDAIYIGDEYNYIYELDLNLGTIINQWDLADIGLSTNIDKGIEAMSYASSTDNFYVGIQGLEKIISVKLNDNNTLTKINEFSLPSGWAPSGLFAHKNGSLYVVSMKGSGTAGNQTIFQYHTDGSLMCEVTIPNELGIIRTDGIFIDSTDSFIYLADSQGPIYGGNSLYKIAWTKPCDQ</sequence>